<protein>
    <recommendedName>
        <fullName evidence="2">Calcineurin-like phosphoesterase domain-containing protein</fullName>
    </recommendedName>
</protein>
<feature type="domain" description="Calcineurin-like phosphoesterase" evidence="2">
    <location>
        <begin position="83"/>
        <end position="186"/>
    </location>
</feature>
<accession>A0ABQ0U7Q0</accession>
<organism evidence="3 4">
    <name type="scientific">Halomonas halophila</name>
    <dbReference type="NCBI Taxonomy" id="29573"/>
    <lineage>
        <taxon>Bacteria</taxon>
        <taxon>Pseudomonadati</taxon>
        <taxon>Pseudomonadota</taxon>
        <taxon>Gammaproteobacteria</taxon>
        <taxon>Oceanospirillales</taxon>
        <taxon>Halomonadaceae</taxon>
        <taxon>Halomonas</taxon>
    </lineage>
</organism>
<evidence type="ECO:0000313" key="3">
    <source>
        <dbReference type="EMBL" id="GEK74450.1"/>
    </source>
</evidence>
<evidence type="ECO:0000313" key="4">
    <source>
        <dbReference type="Proteomes" id="UP000321121"/>
    </source>
</evidence>
<dbReference type="PANTHER" id="PTHR46546:SF4">
    <property type="entry name" value="SHEWANELLA-LIKE PROTEIN PHOSPHATASE 1"/>
    <property type="match status" value="1"/>
</dbReference>
<dbReference type="EMBL" id="BJUS01000045">
    <property type="protein sequence ID" value="GEK74450.1"/>
    <property type="molecule type" value="Genomic_DNA"/>
</dbReference>
<dbReference type="Pfam" id="PF00149">
    <property type="entry name" value="Metallophos"/>
    <property type="match status" value="1"/>
</dbReference>
<reference evidence="3 4" key="1">
    <citation type="submission" date="2019-07" db="EMBL/GenBank/DDBJ databases">
        <title>Whole genome shotgun sequence of Halomonas halophila NBRC 102604.</title>
        <authorList>
            <person name="Hosoyama A."/>
            <person name="Uohara A."/>
            <person name="Ohji S."/>
            <person name="Ichikawa N."/>
        </authorList>
    </citation>
    <scope>NUCLEOTIDE SEQUENCE [LARGE SCALE GENOMIC DNA]</scope>
    <source>
        <strain evidence="3 4">NBRC 102604</strain>
    </source>
</reference>
<dbReference type="Gene3D" id="3.60.21.10">
    <property type="match status" value="1"/>
</dbReference>
<evidence type="ECO:0000259" key="2">
    <source>
        <dbReference type="Pfam" id="PF00149"/>
    </source>
</evidence>
<name>A0ABQ0U7Q0_9GAMM</name>
<keyword evidence="4" id="KW-1185">Reference proteome</keyword>
<dbReference type="InterPro" id="IPR029052">
    <property type="entry name" value="Metallo-depent_PP-like"/>
</dbReference>
<sequence length="473" mass="52707">MASGQARSETSGVNVGDEGRGVPRGFPRYKGPSWLTEALPTTAEPWVPGGRNAQARGGSSPAVVTRLLRRAVSHRPWAWPERRVFFISDPHADAQAFVGSLVASGGVKQTGPGLDEIRLTKRGRKGAFVIGGDCLDKGPSNLTLLRSLRRLMDSGARVTLLAGNHDMRLLMGLMALEHERSPRTEHLFVRMGSKAIPLLKEVYAEYLAGKKKPLAGVPGRKGCRRRLFPDEGWFEAFPAMAREQMSDKAIERELARLRKKVANFEAACEKAGLTLRQVYAASQVLCALFLRPEGEFAWFFEAMRLAHREGSFLFVHAGLDDSTARLIEDEGVEALNRRFSEQVLEDPFGFYYGPLANTLRTKYRKVDFPLTEHGVDRVYRQGIHAVVHGHINLTAGQRLMIRRGMLHIEGDITLDRNSRRKEGLEGHGMGVTIIDPAGRVIGISNDYPHAKVFEPERYLERRRAATQKKARPS</sequence>
<gene>
    <name evidence="3" type="ORF">HHA04nite_29940</name>
</gene>
<dbReference type="InterPro" id="IPR004843">
    <property type="entry name" value="Calcineurin-like_PHP"/>
</dbReference>
<dbReference type="Proteomes" id="UP000321121">
    <property type="component" value="Unassembled WGS sequence"/>
</dbReference>
<comment type="caution">
    <text evidence="3">The sequence shown here is derived from an EMBL/GenBank/DDBJ whole genome shotgun (WGS) entry which is preliminary data.</text>
</comment>
<dbReference type="RefSeq" id="WP_146910125.1">
    <property type="nucleotide sequence ID" value="NZ_BJUS01000045.1"/>
</dbReference>
<feature type="compositionally biased region" description="Polar residues" evidence="1">
    <location>
        <begin position="1"/>
        <end position="13"/>
    </location>
</feature>
<evidence type="ECO:0000256" key="1">
    <source>
        <dbReference type="SAM" id="MobiDB-lite"/>
    </source>
</evidence>
<dbReference type="SUPFAM" id="SSF56300">
    <property type="entry name" value="Metallo-dependent phosphatases"/>
    <property type="match status" value="1"/>
</dbReference>
<dbReference type="PANTHER" id="PTHR46546">
    <property type="entry name" value="SHEWANELLA-LIKE PROTEIN PHOSPHATASE 1"/>
    <property type="match status" value="1"/>
</dbReference>
<feature type="region of interest" description="Disordered" evidence="1">
    <location>
        <begin position="1"/>
        <end position="31"/>
    </location>
</feature>
<proteinExistence type="predicted"/>